<evidence type="ECO:0000313" key="1">
    <source>
        <dbReference type="EMBL" id="KAL0105138.1"/>
    </source>
</evidence>
<evidence type="ECO:0000313" key="2">
    <source>
        <dbReference type="Proteomes" id="UP001430953"/>
    </source>
</evidence>
<proteinExistence type="predicted"/>
<accession>A0AAW2EPA4</accession>
<dbReference type="Proteomes" id="UP001430953">
    <property type="component" value="Unassembled WGS sequence"/>
</dbReference>
<comment type="caution">
    <text evidence="1">The sequence shown here is derived from an EMBL/GenBank/DDBJ whole genome shotgun (WGS) entry which is preliminary data.</text>
</comment>
<protein>
    <submittedName>
        <fullName evidence="1">Uncharacterized protein</fullName>
    </submittedName>
</protein>
<reference evidence="1 2" key="1">
    <citation type="submission" date="2023-03" db="EMBL/GenBank/DDBJ databases">
        <title>High recombination rates correlate with genetic variation in Cardiocondyla obscurior ants.</title>
        <authorList>
            <person name="Errbii M."/>
        </authorList>
    </citation>
    <scope>NUCLEOTIDE SEQUENCE [LARGE SCALE GENOMIC DNA]</scope>
    <source>
        <strain evidence="1">Alpha-2009</strain>
        <tissue evidence="1">Whole body</tissue>
    </source>
</reference>
<dbReference type="EMBL" id="JADYXP020000019">
    <property type="protein sequence ID" value="KAL0105138.1"/>
    <property type="molecule type" value="Genomic_DNA"/>
</dbReference>
<dbReference type="AlphaFoldDB" id="A0AAW2EPA4"/>
<organism evidence="1 2">
    <name type="scientific">Cardiocondyla obscurior</name>
    <dbReference type="NCBI Taxonomy" id="286306"/>
    <lineage>
        <taxon>Eukaryota</taxon>
        <taxon>Metazoa</taxon>
        <taxon>Ecdysozoa</taxon>
        <taxon>Arthropoda</taxon>
        <taxon>Hexapoda</taxon>
        <taxon>Insecta</taxon>
        <taxon>Pterygota</taxon>
        <taxon>Neoptera</taxon>
        <taxon>Endopterygota</taxon>
        <taxon>Hymenoptera</taxon>
        <taxon>Apocrita</taxon>
        <taxon>Aculeata</taxon>
        <taxon>Formicoidea</taxon>
        <taxon>Formicidae</taxon>
        <taxon>Myrmicinae</taxon>
        <taxon>Cardiocondyla</taxon>
    </lineage>
</organism>
<gene>
    <name evidence="1" type="ORF">PUN28_016647</name>
</gene>
<name>A0AAW2EPA4_9HYME</name>
<keyword evidence="2" id="KW-1185">Reference proteome</keyword>
<sequence>MRRKETRGRTTMKGNYAGSLKPRTCSEEILRPGANHGCAARARVRMRNRVHGIGRVATIGLVGTVRTRAPSSLPSSSS</sequence>